<gene>
    <name evidence="2" type="ORF">M407DRAFT_216758</name>
</gene>
<evidence type="ECO:0000313" key="2">
    <source>
        <dbReference type="EMBL" id="KIO22256.1"/>
    </source>
</evidence>
<evidence type="ECO:0000313" key="3">
    <source>
        <dbReference type="Proteomes" id="UP000054248"/>
    </source>
</evidence>
<reference evidence="2 3" key="1">
    <citation type="submission" date="2014-04" db="EMBL/GenBank/DDBJ databases">
        <authorList>
            <consortium name="DOE Joint Genome Institute"/>
            <person name="Kuo A."/>
            <person name="Girlanda M."/>
            <person name="Perotto S."/>
            <person name="Kohler A."/>
            <person name="Nagy L.G."/>
            <person name="Floudas D."/>
            <person name="Copeland A."/>
            <person name="Barry K.W."/>
            <person name="Cichocki N."/>
            <person name="Veneault-Fourrey C."/>
            <person name="LaButti K."/>
            <person name="Lindquist E.A."/>
            <person name="Lipzen A."/>
            <person name="Lundell T."/>
            <person name="Morin E."/>
            <person name="Murat C."/>
            <person name="Sun H."/>
            <person name="Tunlid A."/>
            <person name="Henrissat B."/>
            <person name="Grigoriev I.V."/>
            <person name="Hibbett D.S."/>
            <person name="Martin F."/>
            <person name="Nordberg H.P."/>
            <person name="Cantor M.N."/>
            <person name="Hua S.X."/>
        </authorList>
    </citation>
    <scope>NUCLEOTIDE SEQUENCE [LARGE SCALE GENOMIC DNA]</scope>
    <source>
        <strain evidence="2 3">MUT 4182</strain>
    </source>
</reference>
<feature type="compositionally biased region" description="Basic residues" evidence="1">
    <location>
        <begin position="1"/>
        <end position="16"/>
    </location>
</feature>
<dbReference type="Proteomes" id="UP000054248">
    <property type="component" value="Unassembled WGS sequence"/>
</dbReference>
<reference evidence="3" key="2">
    <citation type="submission" date="2015-01" db="EMBL/GenBank/DDBJ databases">
        <title>Evolutionary Origins and Diversification of the Mycorrhizal Mutualists.</title>
        <authorList>
            <consortium name="DOE Joint Genome Institute"/>
            <consortium name="Mycorrhizal Genomics Consortium"/>
            <person name="Kohler A."/>
            <person name="Kuo A."/>
            <person name="Nagy L.G."/>
            <person name="Floudas D."/>
            <person name="Copeland A."/>
            <person name="Barry K.W."/>
            <person name="Cichocki N."/>
            <person name="Veneault-Fourrey C."/>
            <person name="LaButti K."/>
            <person name="Lindquist E.A."/>
            <person name="Lipzen A."/>
            <person name="Lundell T."/>
            <person name="Morin E."/>
            <person name="Murat C."/>
            <person name="Riley R."/>
            <person name="Ohm R."/>
            <person name="Sun H."/>
            <person name="Tunlid A."/>
            <person name="Henrissat B."/>
            <person name="Grigoriev I.V."/>
            <person name="Hibbett D.S."/>
            <person name="Martin F."/>
        </authorList>
    </citation>
    <scope>NUCLEOTIDE SEQUENCE [LARGE SCALE GENOMIC DNA]</scope>
    <source>
        <strain evidence="3">MUT 4182</strain>
    </source>
</reference>
<dbReference type="EMBL" id="KN823114">
    <property type="protein sequence ID" value="KIO22256.1"/>
    <property type="molecule type" value="Genomic_DNA"/>
</dbReference>
<proteinExistence type="predicted"/>
<dbReference type="SUPFAM" id="SSF52047">
    <property type="entry name" value="RNI-like"/>
    <property type="match status" value="1"/>
</dbReference>
<organism evidence="2 3">
    <name type="scientific">Tulasnella calospora MUT 4182</name>
    <dbReference type="NCBI Taxonomy" id="1051891"/>
    <lineage>
        <taxon>Eukaryota</taxon>
        <taxon>Fungi</taxon>
        <taxon>Dikarya</taxon>
        <taxon>Basidiomycota</taxon>
        <taxon>Agaricomycotina</taxon>
        <taxon>Agaricomycetes</taxon>
        <taxon>Cantharellales</taxon>
        <taxon>Tulasnellaceae</taxon>
        <taxon>Tulasnella</taxon>
    </lineage>
</organism>
<dbReference type="HOGENOM" id="CLU_533391_0_0_1"/>
<protein>
    <submittedName>
        <fullName evidence="2">Uncharacterized protein</fullName>
    </submittedName>
</protein>
<keyword evidence="3" id="KW-1185">Reference proteome</keyword>
<name>A0A0C3QB52_9AGAM</name>
<evidence type="ECO:0000256" key="1">
    <source>
        <dbReference type="SAM" id="MobiDB-lite"/>
    </source>
</evidence>
<sequence length="511" mass="59043">MSNQHKAKWYRHRPLRSKWANPQPHQSQKSANKPMHLPPEIITEIIKLATDTFPASFSIHRFTLNQSSPFSSASTDDQSLERMLHSSSMTIKRTVSLVSREWNVLSTEFLFNSVRIVRKAQIRQLWDAFESRRTRLGETRDGPGCAAWSVRVFWVDDEIPASGRISPELYPESPSLLDFVGRCRRIIVFRGFGIRVHSPLLKTANLLPILSGIVRSTQNPLWSLNEKEEEEENAEHTLKALLPPEQVELEFRIDDYQEVTMFLRPPDTDSLDALRVLKLRSNGSFGGLIVKTRLCFPNLIELHLAKLGALQLAVTFVMPSLTKVVWDLIPKDYQVDLDTFLLVHGEGLLELSLRKNPQDLRKLDRTCPHLHQLHIVFDGTRSPGNYFPHTSLQVLGLHNLHDVLRNKYSHQLVELIKEFPSLRFVQDANWKSSTLRDQHLRKWDTSDSREWQKIWQEFIDVLREKKIELIDWRGQPVVIQRKNGLTELEIDCPGVETILASYQKVTGRAED</sequence>
<dbReference type="AlphaFoldDB" id="A0A0C3QB52"/>
<dbReference type="OrthoDB" id="3232644at2759"/>
<accession>A0A0C3QB52</accession>
<feature type="region of interest" description="Disordered" evidence="1">
    <location>
        <begin position="1"/>
        <end position="36"/>
    </location>
</feature>